<dbReference type="AlphaFoldDB" id="A0A137NX62"/>
<organism evidence="1 2">
    <name type="scientific">Conidiobolus coronatus (strain ATCC 28846 / CBS 209.66 / NRRL 28638)</name>
    <name type="common">Delacroixia coronata</name>
    <dbReference type="NCBI Taxonomy" id="796925"/>
    <lineage>
        <taxon>Eukaryota</taxon>
        <taxon>Fungi</taxon>
        <taxon>Fungi incertae sedis</taxon>
        <taxon>Zoopagomycota</taxon>
        <taxon>Entomophthoromycotina</taxon>
        <taxon>Entomophthoromycetes</taxon>
        <taxon>Entomophthorales</taxon>
        <taxon>Ancylistaceae</taxon>
        <taxon>Conidiobolus</taxon>
    </lineage>
</organism>
<dbReference type="InterPro" id="IPR032675">
    <property type="entry name" value="LRR_dom_sf"/>
</dbReference>
<evidence type="ECO:0008006" key="3">
    <source>
        <dbReference type="Google" id="ProtNLM"/>
    </source>
</evidence>
<evidence type="ECO:0000313" key="2">
    <source>
        <dbReference type="Proteomes" id="UP000070444"/>
    </source>
</evidence>
<dbReference type="Proteomes" id="UP000070444">
    <property type="component" value="Unassembled WGS sequence"/>
</dbReference>
<protein>
    <recommendedName>
        <fullName evidence="3">RNI-like protein</fullName>
    </recommendedName>
</protein>
<name>A0A137NX62_CONC2</name>
<dbReference type="Gene3D" id="3.80.10.10">
    <property type="entry name" value="Ribonuclease Inhibitor"/>
    <property type="match status" value="1"/>
</dbReference>
<dbReference type="EMBL" id="KQ964650">
    <property type="protein sequence ID" value="KXN67229.1"/>
    <property type="molecule type" value="Genomic_DNA"/>
</dbReference>
<sequence>MSERNWINVFLLREFTSYLNSDELINLSMSQRTIRLKLLAVAYSTFNFNSFIRGRSYKSYLMDKDYDNYDKWANELEDRKYEYMNEMSEYDYDDCGYDEDYYVNREQYCEHFFLINPYKDLSIRFDSSENAFKSDIKKFQGHPTKLKISNIKDYYYLLYKIPGIFGSITTLVVDSSRITYEVFEYLLNNLNGLQNLELTNSTLIIYNQNSNSYFINWPLSLKKLKFSDNEVDFVRDNESPLLLKPNTQLVLEGESLQISPKHLPNLVSLDYKRHFSADSSYSDDIDKIDDFQSFLQLNSHIKKLKMRFDHYSSALLKSIELFSNLEHLDISKASNTSVHKSELSNLPVLSNLKCLNLGLIEDPTVFKVIAQKFPNLARLIARFHFKKLRQLCYSVSELSNLKTLNLGLYKQFSNFIEFEFPALDNLESLEIGLGMYEEFENISWNARFCPKLRKVKFIRFYDHPLFEKPYLNSQLRNIWSLSYFPTKLTFYKIKK</sequence>
<evidence type="ECO:0000313" key="1">
    <source>
        <dbReference type="EMBL" id="KXN67229.1"/>
    </source>
</evidence>
<accession>A0A137NX62</accession>
<proteinExistence type="predicted"/>
<dbReference type="SUPFAM" id="SSF52047">
    <property type="entry name" value="RNI-like"/>
    <property type="match status" value="1"/>
</dbReference>
<reference evidence="1 2" key="1">
    <citation type="journal article" date="2015" name="Genome Biol. Evol.">
        <title>Phylogenomic analyses indicate that early fungi evolved digesting cell walls of algal ancestors of land plants.</title>
        <authorList>
            <person name="Chang Y."/>
            <person name="Wang S."/>
            <person name="Sekimoto S."/>
            <person name="Aerts A.L."/>
            <person name="Choi C."/>
            <person name="Clum A."/>
            <person name="LaButti K.M."/>
            <person name="Lindquist E.A."/>
            <person name="Yee Ngan C."/>
            <person name="Ohm R.A."/>
            <person name="Salamov A.A."/>
            <person name="Grigoriev I.V."/>
            <person name="Spatafora J.W."/>
            <person name="Berbee M.L."/>
        </authorList>
    </citation>
    <scope>NUCLEOTIDE SEQUENCE [LARGE SCALE GENOMIC DNA]</scope>
    <source>
        <strain evidence="1 2">NRRL 28638</strain>
    </source>
</reference>
<keyword evidence="2" id="KW-1185">Reference proteome</keyword>
<gene>
    <name evidence="1" type="ORF">CONCODRAFT_87087</name>
</gene>